<dbReference type="CDD" id="cd02440">
    <property type="entry name" value="AdoMet_MTases"/>
    <property type="match status" value="1"/>
</dbReference>
<dbReference type="InterPro" id="IPR041698">
    <property type="entry name" value="Methyltransf_25"/>
</dbReference>
<accession>A0A6J4VU18</accession>
<name>A0A6J4VU18_9DEIN</name>
<dbReference type="Pfam" id="PF13649">
    <property type="entry name" value="Methyltransf_25"/>
    <property type="match status" value="1"/>
</dbReference>
<evidence type="ECO:0000259" key="1">
    <source>
        <dbReference type="Pfam" id="PF13649"/>
    </source>
</evidence>
<organism evidence="2">
    <name type="scientific">uncultured Truepera sp</name>
    <dbReference type="NCBI Taxonomy" id="543023"/>
    <lineage>
        <taxon>Bacteria</taxon>
        <taxon>Thermotogati</taxon>
        <taxon>Deinococcota</taxon>
        <taxon>Deinococci</taxon>
        <taxon>Trueperales</taxon>
        <taxon>Trueperaceae</taxon>
        <taxon>Truepera</taxon>
        <taxon>environmental samples</taxon>
    </lineage>
</organism>
<evidence type="ECO:0000313" key="2">
    <source>
        <dbReference type="EMBL" id="CAA9584936.1"/>
    </source>
</evidence>
<sequence>MDDARDDYADANRAMWNATADVHARASLPKLLERVAHPDFSTFDFVEKRVFTRLGLFGKDVAQPSCNNGRELISCKKAGAAHCVGFDVSEGFIAQGQALAQASGVDVTFVRTDVYDIPHDYNAGFDIVYVTIGALGWLRDLPEYMGVVARLLRPGGHLFLYEMHPILDMFDAATGLEVKHSYFRTEPYVEDAAPDYLDTDTVVEGTSYWFHHKMSDIIGGALGAGLELRLFEEFEHDQSEVYAAFEGFEKKPPLSYALLAQKS</sequence>
<proteinExistence type="predicted"/>
<dbReference type="AlphaFoldDB" id="A0A6J4VU18"/>
<dbReference type="InterPro" id="IPR029063">
    <property type="entry name" value="SAM-dependent_MTases_sf"/>
</dbReference>
<protein>
    <recommendedName>
        <fullName evidence="1">Methyltransferase domain-containing protein</fullName>
    </recommendedName>
</protein>
<gene>
    <name evidence="2" type="ORF">AVDCRST_MAG86-3361</name>
</gene>
<feature type="domain" description="Methyltransferase" evidence="1">
    <location>
        <begin position="66"/>
        <end position="156"/>
    </location>
</feature>
<dbReference type="Gene3D" id="3.40.50.150">
    <property type="entry name" value="Vaccinia Virus protein VP39"/>
    <property type="match status" value="1"/>
</dbReference>
<dbReference type="SUPFAM" id="SSF53335">
    <property type="entry name" value="S-adenosyl-L-methionine-dependent methyltransferases"/>
    <property type="match status" value="1"/>
</dbReference>
<reference evidence="2" key="1">
    <citation type="submission" date="2020-02" db="EMBL/GenBank/DDBJ databases">
        <authorList>
            <person name="Meier V. D."/>
        </authorList>
    </citation>
    <scope>NUCLEOTIDE SEQUENCE</scope>
    <source>
        <strain evidence="2">AVDCRST_MAG86</strain>
    </source>
</reference>
<dbReference type="EMBL" id="CADCWP010000302">
    <property type="protein sequence ID" value="CAA9584936.1"/>
    <property type="molecule type" value="Genomic_DNA"/>
</dbReference>